<feature type="transmembrane region" description="Helical" evidence="12">
    <location>
        <begin position="81"/>
        <end position="99"/>
    </location>
</feature>
<feature type="transmembrane region" description="Helical" evidence="12">
    <location>
        <begin position="275"/>
        <end position="298"/>
    </location>
</feature>
<feature type="transmembrane region" description="Helical" evidence="12">
    <location>
        <begin position="141"/>
        <end position="160"/>
    </location>
</feature>
<dbReference type="GO" id="GO:0016918">
    <property type="term" value="F:retinal binding"/>
    <property type="evidence" value="ECO:0007669"/>
    <property type="project" value="UniProtKB-KW"/>
</dbReference>
<feature type="transmembrane region" description="Helical" evidence="12">
    <location>
        <begin position="449"/>
        <end position="473"/>
    </location>
</feature>
<gene>
    <name evidence="13" type="ORF">RRG08_052985</name>
</gene>
<feature type="transmembrane region" description="Helical" evidence="12">
    <location>
        <begin position="180"/>
        <end position="199"/>
    </location>
</feature>
<keyword evidence="10" id="KW-0675">Receptor</keyword>
<evidence type="ECO:0000256" key="3">
    <source>
        <dbReference type="ARBA" id="ARBA00022448"/>
    </source>
</evidence>
<protein>
    <recommendedName>
        <fullName evidence="2">Receptor for retinol uptake STRA6</fullName>
    </recommendedName>
</protein>
<evidence type="ECO:0000256" key="2">
    <source>
        <dbReference type="ARBA" id="ARBA00014411"/>
    </source>
</evidence>
<dbReference type="GO" id="GO:0019841">
    <property type="term" value="F:retinol binding"/>
    <property type="evidence" value="ECO:0007669"/>
    <property type="project" value="UniProtKB-KW"/>
</dbReference>
<evidence type="ECO:0000256" key="1">
    <source>
        <dbReference type="ARBA" id="ARBA00004651"/>
    </source>
</evidence>
<feature type="transmembrane region" description="Helical" evidence="12">
    <location>
        <begin position="494"/>
        <end position="524"/>
    </location>
</feature>
<dbReference type="Proteomes" id="UP001283361">
    <property type="component" value="Unassembled WGS sequence"/>
</dbReference>
<dbReference type="GO" id="GO:0005886">
    <property type="term" value="C:plasma membrane"/>
    <property type="evidence" value="ECO:0007669"/>
    <property type="project" value="UniProtKB-SubCell"/>
</dbReference>
<keyword evidence="5 12" id="KW-0812">Transmembrane</keyword>
<sequence length="788" mass="89059">MALADIFNQFIELADESNTTSTSCESGISHYKFYQFSLIPAGVLTLLFASTRTRRKRLINTFGGRPGLVFPMDTLTRSSRVSYCCAFGAMAFLVYEILLEQKFAIDYTGPVSLKTLIAILSMFVYGMVFFPVFASLALSSAFSFGVGSLYVWMFFVVDVYKVTECDLTLKGRIVMLVRAVPNLACLAYLSISLPLRFIVCCYRKHYFVKAEEKSWESLDDIKGSYQGLHVRKLLKKPEIEEDTEGIVSSAKRFAMNLIHHWIYHRQPGFRYPSRLVSVMFVSGCVVYVITVELLVGFVEMFDWMLEELDNLLDPIGRDSFPGEPKELTDYRDILLATEYLTFVSKVCLIVAVSTSCLLSLLTILHMLSSFRTNLFAMYRGDFKEIPPPSEKSAVSLCVGSMKYAGFQVAYIVWAYIITCLILFIISFVLAIVIVLLINGNTDWLINKVLQVWPGVVIAMVLMLLQILLAKYIFLQEGGEFLRLDNRHSYFIFTYFMFFYNIFLGLLSCLLRIIKAIAIGTIFLARLDNSTLPRKFEFFDPGLNAYFGYIHMEAAHTHPVVNVFLRLLTSLSQERKRKSPDPSMEMIDMPDSKSAHSEADDLKKSKPCGVNPAARFNWLVLYTLLQNPQVRMYRKGFIQAIKKARREGLKIPISDKPISDFDLVQLQKEKEEQKQANQAMANGKDQTHQGIARGVSELFSSTLKDLKPNFSNSKLATKEAPIKNGKVSPAQSPSPDPARSEDTNLGQILPEVEESSGKTNSTFTMDFESDEENDQPLGLKNTADSAVHI</sequence>
<feature type="region of interest" description="Disordered" evidence="11">
    <location>
        <begin position="574"/>
        <end position="605"/>
    </location>
</feature>
<feature type="region of interest" description="Disordered" evidence="11">
    <location>
        <begin position="709"/>
        <end position="788"/>
    </location>
</feature>
<dbReference type="PANTHER" id="PTHR21444:SF16">
    <property type="entry name" value="RECEPTOR FOR RETINOL UPTAKE STRA6"/>
    <property type="match status" value="1"/>
</dbReference>
<keyword evidence="6" id="KW-0845">Vitamin A</keyword>
<feature type="transmembrane region" description="Helical" evidence="12">
    <location>
        <begin position="342"/>
        <end position="367"/>
    </location>
</feature>
<accession>A0AAE0ZJT4</accession>
<evidence type="ECO:0000256" key="11">
    <source>
        <dbReference type="SAM" id="MobiDB-lite"/>
    </source>
</evidence>
<dbReference type="EMBL" id="JAWDGP010003795">
    <property type="protein sequence ID" value="KAK3770645.1"/>
    <property type="molecule type" value="Genomic_DNA"/>
</dbReference>
<dbReference type="PANTHER" id="PTHR21444">
    <property type="entry name" value="COILED-COIL DOMAIN-CONTAINING PROTEIN 180"/>
    <property type="match status" value="1"/>
</dbReference>
<evidence type="ECO:0000256" key="4">
    <source>
        <dbReference type="ARBA" id="ARBA00022475"/>
    </source>
</evidence>
<evidence type="ECO:0000256" key="9">
    <source>
        <dbReference type="ARBA" id="ARBA00023136"/>
    </source>
</evidence>
<keyword evidence="14" id="KW-1185">Reference proteome</keyword>
<feature type="transmembrane region" description="Helical" evidence="12">
    <location>
        <begin position="410"/>
        <end position="437"/>
    </location>
</feature>
<organism evidence="13 14">
    <name type="scientific">Elysia crispata</name>
    <name type="common">lettuce slug</name>
    <dbReference type="NCBI Taxonomy" id="231223"/>
    <lineage>
        <taxon>Eukaryota</taxon>
        <taxon>Metazoa</taxon>
        <taxon>Spiralia</taxon>
        <taxon>Lophotrochozoa</taxon>
        <taxon>Mollusca</taxon>
        <taxon>Gastropoda</taxon>
        <taxon>Heterobranchia</taxon>
        <taxon>Euthyneura</taxon>
        <taxon>Panpulmonata</taxon>
        <taxon>Sacoglossa</taxon>
        <taxon>Placobranchoidea</taxon>
        <taxon>Plakobranchidae</taxon>
        <taxon>Elysia</taxon>
    </lineage>
</organism>
<dbReference type="Pfam" id="PF14752">
    <property type="entry name" value="RBP_receptor"/>
    <property type="match status" value="1"/>
</dbReference>
<evidence type="ECO:0000256" key="12">
    <source>
        <dbReference type="SAM" id="Phobius"/>
    </source>
</evidence>
<feature type="compositionally biased region" description="Basic and acidic residues" evidence="11">
    <location>
        <begin position="589"/>
        <end position="603"/>
    </location>
</feature>
<evidence type="ECO:0000313" key="14">
    <source>
        <dbReference type="Proteomes" id="UP001283361"/>
    </source>
</evidence>
<proteinExistence type="predicted"/>
<dbReference type="AlphaFoldDB" id="A0AAE0ZJT4"/>
<keyword evidence="7 12" id="KW-1133">Transmembrane helix</keyword>
<evidence type="ECO:0000256" key="8">
    <source>
        <dbReference type="ARBA" id="ARBA00023072"/>
    </source>
</evidence>
<comment type="subcellular location">
    <subcellularLocation>
        <location evidence="1">Cell membrane</location>
        <topology evidence="1">Multi-pass membrane protein</topology>
    </subcellularLocation>
</comment>
<comment type="caution">
    <text evidence="13">The sequence shown here is derived from an EMBL/GenBank/DDBJ whole genome shotgun (WGS) entry which is preliminary data.</text>
</comment>
<evidence type="ECO:0000256" key="10">
    <source>
        <dbReference type="ARBA" id="ARBA00023170"/>
    </source>
</evidence>
<keyword evidence="9 12" id="KW-0472">Membrane</keyword>
<keyword evidence="8" id="KW-0683">Retinol-binding</keyword>
<dbReference type="InterPro" id="IPR026612">
    <property type="entry name" value="STRA6-like"/>
</dbReference>
<name>A0AAE0ZJT4_9GAST</name>
<evidence type="ECO:0000256" key="6">
    <source>
        <dbReference type="ARBA" id="ARBA00022893"/>
    </source>
</evidence>
<dbReference type="GO" id="GO:0038023">
    <property type="term" value="F:signaling receptor activity"/>
    <property type="evidence" value="ECO:0007669"/>
    <property type="project" value="InterPro"/>
</dbReference>
<feature type="transmembrane region" description="Helical" evidence="12">
    <location>
        <begin position="33"/>
        <end position="50"/>
    </location>
</feature>
<evidence type="ECO:0000313" key="13">
    <source>
        <dbReference type="EMBL" id="KAK3770645.1"/>
    </source>
</evidence>
<reference evidence="13" key="1">
    <citation type="journal article" date="2023" name="G3 (Bethesda)">
        <title>A reference genome for the long-term kleptoplast-retaining sea slug Elysia crispata morphotype clarki.</title>
        <authorList>
            <person name="Eastman K.E."/>
            <person name="Pendleton A.L."/>
            <person name="Shaikh M.A."/>
            <person name="Suttiyut T."/>
            <person name="Ogas R."/>
            <person name="Tomko P."/>
            <person name="Gavelis G."/>
            <person name="Widhalm J.R."/>
            <person name="Wisecaver J.H."/>
        </authorList>
    </citation>
    <scope>NUCLEOTIDE SEQUENCE</scope>
    <source>
        <strain evidence="13">ECLA1</strain>
    </source>
</reference>
<feature type="transmembrane region" description="Helical" evidence="12">
    <location>
        <begin position="111"/>
        <end position="134"/>
    </location>
</feature>
<evidence type="ECO:0000256" key="5">
    <source>
        <dbReference type="ARBA" id="ARBA00022692"/>
    </source>
</evidence>
<keyword evidence="3" id="KW-0813">Transport</keyword>
<dbReference type="GO" id="GO:0034632">
    <property type="term" value="F:retinol transmembrane transporter activity"/>
    <property type="evidence" value="ECO:0007669"/>
    <property type="project" value="InterPro"/>
</dbReference>
<dbReference type="GO" id="GO:0071939">
    <property type="term" value="P:vitamin A import into cell"/>
    <property type="evidence" value="ECO:0007669"/>
    <property type="project" value="TreeGrafter"/>
</dbReference>
<keyword evidence="4" id="KW-1003">Cell membrane</keyword>
<evidence type="ECO:0000256" key="7">
    <source>
        <dbReference type="ARBA" id="ARBA00022989"/>
    </source>
</evidence>